<proteinExistence type="predicted"/>
<protein>
    <recommendedName>
        <fullName evidence="4">Secreted protein</fullName>
    </recommendedName>
</protein>
<accession>A0A2V5L2U7</accession>
<dbReference type="RefSeq" id="WP_110502363.1">
    <property type="nucleotide sequence ID" value="NZ_QJVD01000023.1"/>
</dbReference>
<sequence length="191" mass="20487">MDFGTAILIIALVIIAVVLGVGITLAVLISRGVLGLVNKSKPKYELAKRNALKVRAQSTGGPVGDIMKQRIRLQESLDATQRSLAVAQSTRQYTGNLESIFRTLQQAGTVLEHQLLVAQKEPDPAVQEVYAKTLGGQVEQVTQTSAGVRNALAAAAAPMTDVDVKDLTRTLEIEATMLKNWSATYTDLGDD</sequence>
<dbReference type="OrthoDB" id="4944895at2"/>
<evidence type="ECO:0008006" key="4">
    <source>
        <dbReference type="Google" id="ProtNLM"/>
    </source>
</evidence>
<evidence type="ECO:0000313" key="3">
    <source>
        <dbReference type="Proteomes" id="UP000247832"/>
    </source>
</evidence>
<evidence type="ECO:0000256" key="1">
    <source>
        <dbReference type="SAM" id="Phobius"/>
    </source>
</evidence>
<keyword evidence="1" id="KW-1133">Transmembrane helix</keyword>
<comment type="caution">
    <text evidence="2">The sequence shown here is derived from an EMBL/GenBank/DDBJ whole genome shotgun (WGS) entry which is preliminary data.</text>
</comment>
<keyword evidence="1" id="KW-0812">Transmembrane</keyword>
<evidence type="ECO:0000313" key="2">
    <source>
        <dbReference type="EMBL" id="PYI65589.1"/>
    </source>
</evidence>
<dbReference type="Proteomes" id="UP000247832">
    <property type="component" value="Unassembled WGS sequence"/>
</dbReference>
<dbReference type="EMBL" id="QJVD01000023">
    <property type="protein sequence ID" value="PYI65589.1"/>
    <property type="molecule type" value="Genomic_DNA"/>
</dbReference>
<keyword evidence="1" id="KW-0472">Membrane</keyword>
<gene>
    <name evidence="2" type="ORF">CVV68_17885</name>
</gene>
<reference evidence="2 3" key="1">
    <citation type="submission" date="2018-05" db="EMBL/GenBank/DDBJ databases">
        <title>Genetic diversity of glacier-inhabiting Cryobacterium bacteria in China and description of Cryobacterium mengkeensis sp. nov. and Arthrobacter glacialis sp. nov.</title>
        <authorList>
            <person name="Liu Q."/>
            <person name="Xin Y.-H."/>
        </authorList>
    </citation>
    <scope>NUCLEOTIDE SEQUENCE [LARGE SCALE GENOMIC DNA]</scope>
    <source>
        <strain evidence="2 3">LI2</strain>
    </source>
</reference>
<feature type="transmembrane region" description="Helical" evidence="1">
    <location>
        <begin position="6"/>
        <end position="29"/>
    </location>
</feature>
<organism evidence="2 3">
    <name type="scientific">Arthrobacter livingstonensis</name>
    <dbReference type="NCBI Taxonomy" id="670078"/>
    <lineage>
        <taxon>Bacteria</taxon>
        <taxon>Bacillati</taxon>
        <taxon>Actinomycetota</taxon>
        <taxon>Actinomycetes</taxon>
        <taxon>Micrococcales</taxon>
        <taxon>Micrococcaceae</taxon>
        <taxon>Arthrobacter</taxon>
    </lineage>
</organism>
<name>A0A2V5L2U7_9MICC</name>
<keyword evidence="3" id="KW-1185">Reference proteome</keyword>
<dbReference type="AlphaFoldDB" id="A0A2V5L2U7"/>